<dbReference type="EMBL" id="CP114206">
    <property type="protein sequence ID" value="WAT94363.1"/>
    <property type="molecule type" value="Genomic_DNA"/>
</dbReference>
<accession>A0A9E9NIW3</accession>
<organism evidence="1">
    <name type="scientific">Escherichia sp. J-18004577</name>
    <dbReference type="NCBI Taxonomy" id="2996464"/>
    <lineage>
        <taxon>Bacteria</taxon>
        <taxon>Pseudomonadati</taxon>
        <taxon>Pseudomonadota</taxon>
        <taxon>Gammaproteobacteria</taxon>
        <taxon>Enterobacterales</taxon>
        <taxon>Enterobacteriaceae</taxon>
        <taxon>Escherichia</taxon>
    </lineage>
</organism>
<gene>
    <name evidence="1" type="ORF">OS905_00335</name>
</gene>
<dbReference type="RefSeq" id="WP_227673438.1">
    <property type="nucleotide sequence ID" value="NZ_CP114206.1"/>
</dbReference>
<dbReference type="AlphaFoldDB" id="A0A9E9NIW3"/>
<reference evidence="1" key="1">
    <citation type="submission" date="2022-11" db="EMBL/GenBank/DDBJ databases">
        <authorList>
            <person name="Hao Y."/>
        </authorList>
    </citation>
    <scope>NUCLEOTIDE SEQUENCE</scope>
    <source>
        <strain evidence="1">J-18004577</strain>
        <plasmid evidence="1">pJ14577</plasmid>
    </source>
</reference>
<protein>
    <submittedName>
        <fullName evidence="1">Uncharacterized protein</fullName>
    </submittedName>
</protein>
<keyword evidence="1" id="KW-0614">Plasmid</keyword>
<name>A0A9E9NIW3_9ESCH</name>
<geneLocation type="plasmid" evidence="1">
    <name>pJ14577</name>
</geneLocation>
<proteinExistence type="predicted"/>
<sequence>MFGFITTMERLVWVNADSYPTFLAKDLDSPALSDPNSIASSIEYFENVCGEDRGLMSFITKNNGLFLRCDDTVGLTSWFNGVYKLNYTEKLSHKIGNEHD</sequence>
<evidence type="ECO:0000313" key="1">
    <source>
        <dbReference type="EMBL" id="WAT94363.1"/>
    </source>
</evidence>